<reference evidence="12 13" key="1">
    <citation type="submission" date="2019-09" db="EMBL/GenBank/DDBJ databases">
        <title>Draft genome sequence of Ginsengibacter sp. BR5-29.</title>
        <authorList>
            <person name="Im W.-T."/>
        </authorList>
    </citation>
    <scope>NUCLEOTIDE SEQUENCE [LARGE SCALE GENOMIC DNA]</scope>
    <source>
        <strain evidence="12 13">BR5-29</strain>
    </source>
</reference>
<evidence type="ECO:0000256" key="2">
    <source>
        <dbReference type="ARBA" id="ARBA00006555"/>
    </source>
</evidence>
<dbReference type="Gene3D" id="3.30.1150.10">
    <property type="match status" value="1"/>
</dbReference>
<evidence type="ECO:0000256" key="1">
    <source>
        <dbReference type="ARBA" id="ARBA00004383"/>
    </source>
</evidence>
<dbReference type="InterPro" id="IPR051045">
    <property type="entry name" value="TonB-dependent_transducer"/>
</dbReference>
<dbReference type="SUPFAM" id="SSF74653">
    <property type="entry name" value="TolA/TonB C-terminal domain"/>
    <property type="match status" value="1"/>
</dbReference>
<evidence type="ECO:0000256" key="7">
    <source>
        <dbReference type="ARBA" id="ARBA00022927"/>
    </source>
</evidence>
<gene>
    <name evidence="12" type="ORF">FW778_09915</name>
</gene>
<keyword evidence="7" id="KW-0653">Protein transport</keyword>
<dbReference type="GO" id="GO:0098797">
    <property type="term" value="C:plasma membrane protein complex"/>
    <property type="evidence" value="ECO:0007669"/>
    <property type="project" value="TreeGrafter"/>
</dbReference>
<keyword evidence="3" id="KW-0813">Transport</keyword>
<feature type="transmembrane region" description="Helical" evidence="10">
    <location>
        <begin position="48"/>
        <end position="65"/>
    </location>
</feature>
<dbReference type="InterPro" id="IPR006260">
    <property type="entry name" value="TonB/TolA_C"/>
</dbReference>
<organism evidence="12 13">
    <name type="scientific">Ginsengibacter hankyongi</name>
    <dbReference type="NCBI Taxonomy" id="2607284"/>
    <lineage>
        <taxon>Bacteria</taxon>
        <taxon>Pseudomonadati</taxon>
        <taxon>Bacteroidota</taxon>
        <taxon>Chitinophagia</taxon>
        <taxon>Chitinophagales</taxon>
        <taxon>Chitinophagaceae</taxon>
        <taxon>Ginsengibacter</taxon>
    </lineage>
</organism>
<evidence type="ECO:0000256" key="5">
    <source>
        <dbReference type="ARBA" id="ARBA00022519"/>
    </source>
</evidence>
<dbReference type="GO" id="GO:0055085">
    <property type="term" value="P:transmembrane transport"/>
    <property type="evidence" value="ECO:0007669"/>
    <property type="project" value="InterPro"/>
</dbReference>
<comment type="similarity">
    <text evidence="2">Belongs to the TonB family.</text>
</comment>
<comment type="caution">
    <text evidence="12">The sequence shown here is derived from an EMBL/GenBank/DDBJ whole genome shotgun (WGS) entry which is preliminary data.</text>
</comment>
<evidence type="ECO:0000259" key="11">
    <source>
        <dbReference type="Pfam" id="PF03544"/>
    </source>
</evidence>
<evidence type="ECO:0000256" key="8">
    <source>
        <dbReference type="ARBA" id="ARBA00022989"/>
    </source>
</evidence>
<evidence type="ECO:0000256" key="10">
    <source>
        <dbReference type="SAM" id="Phobius"/>
    </source>
</evidence>
<dbReference type="Proteomes" id="UP000326903">
    <property type="component" value="Unassembled WGS sequence"/>
</dbReference>
<dbReference type="InterPro" id="IPR037682">
    <property type="entry name" value="TonB_C"/>
</dbReference>
<dbReference type="EMBL" id="VYQF01000002">
    <property type="protein sequence ID" value="KAA9039143.1"/>
    <property type="molecule type" value="Genomic_DNA"/>
</dbReference>
<protein>
    <submittedName>
        <fullName evidence="12">TonB family protein</fullName>
    </submittedName>
</protein>
<dbReference type="NCBIfam" id="TIGR01352">
    <property type="entry name" value="tonB_Cterm"/>
    <property type="match status" value="1"/>
</dbReference>
<evidence type="ECO:0000256" key="4">
    <source>
        <dbReference type="ARBA" id="ARBA00022475"/>
    </source>
</evidence>
<feature type="domain" description="TonB C-terminal" evidence="11">
    <location>
        <begin position="212"/>
        <end position="277"/>
    </location>
</feature>
<evidence type="ECO:0000313" key="13">
    <source>
        <dbReference type="Proteomes" id="UP000326903"/>
    </source>
</evidence>
<keyword evidence="9 10" id="KW-0472">Membrane</keyword>
<evidence type="ECO:0000256" key="6">
    <source>
        <dbReference type="ARBA" id="ARBA00022692"/>
    </source>
</evidence>
<keyword evidence="13" id="KW-1185">Reference proteome</keyword>
<name>A0A5J5IHK2_9BACT</name>
<proteinExistence type="inferred from homology"/>
<dbReference type="GO" id="GO:0015031">
    <property type="term" value="P:protein transport"/>
    <property type="evidence" value="ECO:0007669"/>
    <property type="project" value="UniProtKB-KW"/>
</dbReference>
<accession>A0A5J5IHK2</accession>
<evidence type="ECO:0000256" key="9">
    <source>
        <dbReference type="ARBA" id="ARBA00023136"/>
    </source>
</evidence>
<evidence type="ECO:0000313" key="12">
    <source>
        <dbReference type="EMBL" id="KAA9039143.1"/>
    </source>
</evidence>
<dbReference type="Pfam" id="PF03544">
    <property type="entry name" value="TonB_C"/>
    <property type="match status" value="1"/>
</dbReference>
<keyword evidence="8 10" id="KW-1133">Transmembrane helix</keyword>
<keyword evidence="6 10" id="KW-0812">Transmembrane</keyword>
<sequence length="280" mass="30916">MHCISAKNIIMNQDTILQSNLLDIIFENRNKDYGAYTLRKSYTSRMRIALLLMMALCLLLCLLFLQKPSSIAKVKSMILASPDRKLDNYQPPSQPAHKVVVNNIHPKKINTNELPPRIVDSININKLPATPLETIQSINPTSVSAINFPGGGEGFGKNLKIGAEAPAAPATKINKPGPVDVADIMPQYPGGVKALLDFLKKNLHAPEDVEEGGEVSVKIRFVVDYNGKLESFDVLKSGGFVFDNEVIRVLKKMPLWIPGRSNGENVSVYYVVPVKFTSEF</sequence>
<evidence type="ECO:0000256" key="3">
    <source>
        <dbReference type="ARBA" id="ARBA00022448"/>
    </source>
</evidence>
<dbReference type="AlphaFoldDB" id="A0A5J5IHK2"/>
<keyword evidence="4" id="KW-1003">Cell membrane</keyword>
<dbReference type="PANTHER" id="PTHR33446">
    <property type="entry name" value="PROTEIN TONB-RELATED"/>
    <property type="match status" value="1"/>
</dbReference>
<dbReference type="PANTHER" id="PTHR33446:SF2">
    <property type="entry name" value="PROTEIN TONB"/>
    <property type="match status" value="1"/>
</dbReference>
<keyword evidence="5" id="KW-0997">Cell inner membrane</keyword>
<dbReference type="GO" id="GO:0031992">
    <property type="term" value="F:energy transducer activity"/>
    <property type="evidence" value="ECO:0007669"/>
    <property type="project" value="TreeGrafter"/>
</dbReference>
<comment type="subcellular location">
    <subcellularLocation>
        <location evidence="1">Cell inner membrane</location>
        <topology evidence="1">Single-pass membrane protein</topology>
        <orientation evidence="1">Periplasmic side</orientation>
    </subcellularLocation>
</comment>